<proteinExistence type="predicted"/>
<dbReference type="EMBL" id="UYYG01001178">
    <property type="protein sequence ID" value="VDN59232.1"/>
    <property type="molecule type" value="Genomic_DNA"/>
</dbReference>
<dbReference type="Gene3D" id="2.30.30.100">
    <property type="match status" value="1"/>
</dbReference>
<reference evidence="4" key="1">
    <citation type="submission" date="2017-02" db="UniProtKB">
        <authorList>
            <consortium name="WormBaseParasite"/>
        </authorList>
    </citation>
    <scope>IDENTIFICATION</scope>
</reference>
<keyword evidence="3" id="KW-1185">Reference proteome</keyword>
<evidence type="ECO:0000313" key="2">
    <source>
        <dbReference type="Proteomes" id="UP000038040"/>
    </source>
</evidence>
<evidence type="ECO:0000313" key="1">
    <source>
        <dbReference type="EMBL" id="VDN59232.1"/>
    </source>
</evidence>
<dbReference type="AlphaFoldDB" id="A0A0N4UDJ1"/>
<accession>A0A0N4UDJ1</accession>
<reference evidence="1 3" key="2">
    <citation type="submission" date="2018-11" db="EMBL/GenBank/DDBJ databases">
        <authorList>
            <consortium name="Pathogen Informatics"/>
        </authorList>
    </citation>
    <scope>NUCLEOTIDE SEQUENCE [LARGE SCALE GENOMIC DNA]</scope>
</reference>
<dbReference type="STRING" id="318479.A0A0N4UDJ1"/>
<dbReference type="Pfam" id="PF11095">
    <property type="entry name" value="Gemin7"/>
    <property type="match status" value="1"/>
</dbReference>
<sequence>MMGVVGECAFDEDTIEQKQATELRERYLRTMAYFAGKEIWKEIPVEDSIPGFSQSPFPLVTHITKVNDAEVELKLYENTKTDGKFVTLKPDNSHYLIDSLKTPIGVVKCAAVRMTDTLMITANLCESFAVPKDLFSVD</sequence>
<dbReference type="GO" id="GO:0034719">
    <property type="term" value="C:SMN-Sm protein complex"/>
    <property type="evidence" value="ECO:0007669"/>
    <property type="project" value="InterPro"/>
</dbReference>
<name>A0A0N4UDJ1_DRAME</name>
<evidence type="ECO:0000313" key="4">
    <source>
        <dbReference type="WBParaSite" id="DME_0000540601-mRNA-1"/>
    </source>
</evidence>
<dbReference type="Proteomes" id="UP000274756">
    <property type="component" value="Unassembled WGS sequence"/>
</dbReference>
<dbReference type="InterPro" id="IPR020338">
    <property type="entry name" value="SMN_gemin7"/>
</dbReference>
<gene>
    <name evidence="1" type="ORF">DME_LOCUS9205</name>
</gene>
<dbReference type="WBParaSite" id="DME_0000540601-mRNA-1">
    <property type="protein sequence ID" value="DME_0000540601-mRNA-1"/>
    <property type="gene ID" value="DME_0000540601"/>
</dbReference>
<dbReference type="PANTHER" id="PTHR14679">
    <property type="entry name" value="GEM-ASSOCIATED PROTEIN 7"/>
    <property type="match status" value="1"/>
</dbReference>
<dbReference type="GO" id="GO:0000387">
    <property type="term" value="P:spliceosomal snRNP assembly"/>
    <property type="evidence" value="ECO:0007669"/>
    <property type="project" value="TreeGrafter"/>
</dbReference>
<evidence type="ECO:0000313" key="3">
    <source>
        <dbReference type="Proteomes" id="UP000274756"/>
    </source>
</evidence>
<protein>
    <submittedName>
        <fullName evidence="4">PK domain-containing protein</fullName>
    </submittedName>
</protein>
<organism evidence="2 4">
    <name type="scientific">Dracunculus medinensis</name>
    <name type="common">Guinea worm</name>
    <dbReference type="NCBI Taxonomy" id="318479"/>
    <lineage>
        <taxon>Eukaryota</taxon>
        <taxon>Metazoa</taxon>
        <taxon>Ecdysozoa</taxon>
        <taxon>Nematoda</taxon>
        <taxon>Chromadorea</taxon>
        <taxon>Rhabditida</taxon>
        <taxon>Spirurina</taxon>
        <taxon>Dracunculoidea</taxon>
        <taxon>Dracunculidae</taxon>
        <taxon>Dracunculus</taxon>
    </lineage>
</organism>
<dbReference type="PANTHER" id="PTHR14679:SF1">
    <property type="entry name" value="GEM-ASSOCIATED PROTEIN 7"/>
    <property type="match status" value="1"/>
</dbReference>
<dbReference type="OrthoDB" id="70763at2759"/>
<dbReference type="Proteomes" id="UP000038040">
    <property type="component" value="Unplaced"/>
</dbReference>